<feature type="non-terminal residue" evidence="1">
    <location>
        <position position="1"/>
    </location>
</feature>
<gene>
    <name evidence="1" type="ORF">LCGC14_1030710</name>
</gene>
<proteinExistence type="predicted"/>
<accession>A0A0F9MUQ5</accession>
<reference evidence="1" key="1">
    <citation type="journal article" date="2015" name="Nature">
        <title>Complex archaea that bridge the gap between prokaryotes and eukaryotes.</title>
        <authorList>
            <person name="Spang A."/>
            <person name="Saw J.H."/>
            <person name="Jorgensen S.L."/>
            <person name="Zaremba-Niedzwiedzka K."/>
            <person name="Martijn J."/>
            <person name="Lind A.E."/>
            <person name="van Eijk R."/>
            <person name="Schleper C."/>
            <person name="Guy L."/>
            <person name="Ettema T.J."/>
        </authorList>
    </citation>
    <scope>NUCLEOTIDE SEQUENCE</scope>
</reference>
<organism evidence="1">
    <name type="scientific">marine sediment metagenome</name>
    <dbReference type="NCBI Taxonomy" id="412755"/>
    <lineage>
        <taxon>unclassified sequences</taxon>
        <taxon>metagenomes</taxon>
        <taxon>ecological metagenomes</taxon>
    </lineage>
</organism>
<dbReference type="EMBL" id="LAZR01004181">
    <property type="protein sequence ID" value="KKN11040.1"/>
    <property type="molecule type" value="Genomic_DNA"/>
</dbReference>
<comment type="caution">
    <text evidence="1">The sequence shown here is derived from an EMBL/GenBank/DDBJ whole genome shotgun (WGS) entry which is preliminary data.</text>
</comment>
<name>A0A0F9MUQ5_9ZZZZ</name>
<evidence type="ECO:0000313" key="1">
    <source>
        <dbReference type="EMBL" id="KKN11040.1"/>
    </source>
</evidence>
<protein>
    <submittedName>
        <fullName evidence="1">Uncharacterized protein</fullName>
    </submittedName>
</protein>
<dbReference type="AlphaFoldDB" id="A0A0F9MUQ5"/>
<sequence length="96" mass="10386">LAIASQLAGWPTATVNDATGSKYQYSSGDHSKPVLKLPGAVELIGQDPAPSNAETASGAAYRLNPRFSLWLQGYPDGWVSCGERGMRSYRKSRRRS</sequence>